<name>D2SF32_GEOOG</name>
<gene>
    <name evidence="1" type="ordered locus">Gobs_2034</name>
</gene>
<sequence length="135" mass="15025">MDERGARAIVEEMLRRQQAGDDTFLDELVAVDMVNHAAGPQGRSGLAWILRTIDHDLGPVTLGQHHLIGNGDTVAQHLTLHGTHRESTMPLLADVPPSGRPTSWTFIHIWRVADEIIVEHWACRDDMGLLEQVRG</sequence>
<protein>
    <recommendedName>
        <fullName evidence="3">SnoaL-like domain-containing protein</fullName>
    </recommendedName>
</protein>
<dbReference type="RefSeq" id="WP_012948158.1">
    <property type="nucleotide sequence ID" value="NC_013757.1"/>
</dbReference>
<evidence type="ECO:0000313" key="2">
    <source>
        <dbReference type="Proteomes" id="UP000001382"/>
    </source>
</evidence>
<dbReference type="eggNOG" id="COG5485">
    <property type="taxonomic scope" value="Bacteria"/>
</dbReference>
<dbReference type="AlphaFoldDB" id="D2SF32"/>
<organism evidence="1 2">
    <name type="scientific">Geodermatophilus obscurus (strain ATCC 25078 / DSM 43160 / JCM 3152 / CCUG 61914 / KCC A-0152 / KCTC 9177 / NBRC 13315 / NRRL B-3577 / G-20)</name>
    <dbReference type="NCBI Taxonomy" id="526225"/>
    <lineage>
        <taxon>Bacteria</taxon>
        <taxon>Bacillati</taxon>
        <taxon>Actinomycetota</taxon>
        <taxon>Actinomycetes</taxon>
        <taxon>Geodermatophilales</taxon>
        <taxon>Geodermatophilaceae</taxon>
        <taxon>Geodermatophilus</taxon>
    </lineage>
</organism>
<dbReference type="Pfam" id="PF07366">
    <property type="entry name" value="SnoaL"/>
    <property type="match status" value="1"/>
</dbReference>
<dbReference type="InterPro" id="IPR009959">
    <property type="entry name" value="Cyclase_SnoaL-like"/>
</dbReference>
<reference evidence="2" key="2">
    <citation type="submission" date="2010-01" db="EMBL/GenBank/DDBJ databases">
        <title>The complete genome of Geodermatophilus obscurus DSM 43160.</title>
        <authorList>
            <consortium name="US DOE Joint Genome Institute (JGI-PGF)"/>
            <person name="Lucas S."/>
            <person name="Copeland A."/>
            <person name="Lapidus A."/>
            <person name="Glavina del Rio T."/>
            <person name="Dalin E."/>
            <person name="Tice H."/>
            <person name="Bruce D."/>
            <person name="Goodwin L."/>
            <person name="Pitluck S."/>
            <person name="Kyrpides N."/>
            <person name="Mavromatis K."/>
            <person name="Ivanova N."/>
            <person name="Munk A.C."/>
            <person name="Brettin T."/>
            <person name="Detter J.C."/>
            <person name="Han C."/>
            <person name="Larimer F."/>
            <person name="Land M."/>
            <person name="Hauser L."/>
            <person name="Markowitz V."/>
            <person name="Cheng J.-F."/>
            <person name="Hugenholtz P."/>
            <person name="Woyke T."/>
            <person name="Wu D."/>
            <person name="Jando M."/>
            <person name="Schneider S."/>
            <person name="Klenk H.-P."/>
            <person name="Eisen J.A."/>
        </authorList>
    </citation>
    <scope>NUCLEOTIDE SEQUENCE [LARGE SCALE GENOMIC DNA]</scope>
    <source>
        <strain evidence="2">ATCC 25078 / DSM 43160 / JCM 3152 / KCC A-0152 / KCTC 9177 / NBRC 13315 / NRRL B-3577 / G-20</strain>
    </source>
</reference>
<dbReference type="SUPFAM" id="SSF54427">
    <property type="entry name" value="NTF2-like"/>
    <property type="match status" value="1"/>
</dbReference>
<dbReference type="HOGENOM" id="CLU_100997_5_2_11"/>
<evidence type="ECO:0000313" key="1">
    <source>
        <dbReference type="EMBL" id="ADB74722.1"/>
    </source>
</evidence>
<dbReference type="Gene3D" id="3.10.450.50">
    <property type="match status" value="1"/>
</dbReference>
<reference evidence="1 2" key="1">
    <citation type="journal article" date="2010" name="Stand. Genomic Sci.">
        <title>Complete genome sequence of Geodermatophilus obscurus type strain (G-20).</title>
        <authorList>
            <person name="Ivanova N."/>
            <person name="Sikorski J."/>
            <person name="Jando M."/>
            <person name="Munk C."/>
            <person name="Lapidus A."/>
            <person name="Glavina Del Rio T."/>
            <person name="Copeland A."/>
            <person name="Tice H."/>
            <person name="Cheng J.-F."/>
            <person name="Lucas S."/>
            <person name="Chen F."/>
            <person name="Nolan M."/>
            <person name="Bruce D."/>
            <person name="Goodwin L."/>
            <person name="Pitluck S."/>
            <person name="Mavromatis K."/>
            <person name="Mikhailova N."/>
            <person name="Pati A."/>
            <person name="Chen A."/>
            <person name="Palaniappan K."/>
            <person name="Land M."/>
            <person name="Hauser L."/>
            <person name="Chang Y.-J."/>
            <person name="Jeffries C.D."/>
            <person name="Meincke L."/>
            <person name="Brettin T."/>
            <person name="Detter J.C."/>
            <person name="Detter J.C."/>
            <person name="Rohde M."/>
            <person name="Goeker M."/>
            <person name="Bristow J."/>
            <person name="Eisen J.A."/>
            <person name="Markowitz V."/>
            <person name="Hugenholtz P."/>
            <person name="Kyrpides N.C."/>
            <person name="Klenk H.-P."/>
        </authorList>
    </citation>
    <scope>NUCLEOTIDE SEQUENCE [LARGE SCALE GENOMIC DNA]</scope>
    <source>
        <strain evidence="2">ATCC 25078 / DSM 43160 / JCM 3152 / KCC A-0152 / KCTC 9177 / NBRC 13315 / NRRL B-3577 / G-20</strain>
    </source>
</reference>
<dbReference type="STRING" id="526225.Gobs_2034"/>
<proteinExistence type="predicted"/>
<dbReference type="EMBL" id="CP001867">
    <property type="protein sequence ID" value="ADB74722.1"/>
    <property type="molecule type" value="Genomic_DNA"/>
</dbReference>
<dbReference type="GO" id="GO:0030638">
    <property type="term" value="P:polyketide metabolic process"/>
    <property type="evidence" value="ECO:0007669"/>
    <property type="project" value="InterPro"/>
</dbReference>
<keyword evidence="2" id="KW-1185">Reference proteome</keyword>
<dbReference type="PANTHER" id="PTHR38436:SF1">
    <property type="entry name" value="ESTER CYCLASE"/>
    <property type="match status" value="1"/>
</dbReference>
<evidence type="ECO:0008006" key="3">
    <source>
        <dbReference type="Google" id="ProtNLM"/>
    </source>
</evidence>
<dbReference type="KEGG" id="gob:Gobs_2034"/>
<dbReference type="Proteomes" id="UP000001382">
    <property type="component" value="Chromosome"/>
</dbReference>
<dbReference type="InterPro" id="IPR032710">
    <property type="entry name" value="NTF2-like_dom_sf"/>
</dbReference>
<dbReference type="PANTHER" id="PTHR38436">
    <property type="entry name" value="POLYKETIDE CYCLASE SNOAL-LIKE DOMAIN"/>
    <property type="match status" value="1"/>
</dbReference>
<accession>D2SF32</accession>